<dbReference type="Pfam" id="PF07302">
    <property type="entry name" value="AroM"/>
    <property type="match status" value="1"/>
</dbReference>
<dbReference type="Proteomes" id="UP001652394">
    <property type="component" value="Unassembled WGS sequence"/>
</dbReference>
<dbReference type="InterPro" id="IPR010843">
    <property type="entry name" value="Uncharacterised_AroM"/>
</dbReference>
<keyword evidence="2" id="KW-1185">Reference proteome</keyword>
<evidence type="ECO:0000313" key="2">
    <source>
        <dbReference type="Proteomes" id="UP001652394"/>
    </source>
</evidence>
<proteinExistence type="predicted"/>
<evidence type="ECO:0000313" key="1">
    <source>
        <dbReference type="EMBL" id="MCU6746865.1"/>
    </source>
</evidence>
<name>A0ABT2T9B6_9FIRM</name>
<dbReference type="EMBL" id="JAOQJX010000004">
    <property type="protein sequence ID" value="MCU6746865.1"/>
    <property type="molecule type" value="Genomic_DNA"/>
</dbReference>
<reference evidence="1 2" key="1">
    <citation type="journal article" date="2021" name="ISME Commun">
        <title>Automated analysis of genomic sequences facilitates high-throughput and comprehensive description of bacteria.</title>
        <authorList>
            <person name="Hitch T.C.A."/>
        </authorList>
    </citation>
    <scope>NUCLEOTIDE SEQUENCE [LARGE SCALE GENOMIC DNA]</scope>
    <source>
        <strain evidence="1 2">H2_18</strain>
    </source>
</reference>
<sequence>MKIGAITIGQAPRTDVTADIMDIFEGQAELIQAGGLDGLSREEIADFQPKEGDYVLVSRLTDGTSVTFAEWHILPRLQEAIDTMEAEGCRLIMFFCTGKFPETLTARHIPLIYPCDILDRLVPLMTKKSNIICVTPSPLQLAQTEEKWRQYVDKVTSVAASPYGAWEELEKAAERVKDMEADLVVLDCIGYTQEMKRMFEEKTGKMIVLPRTLLARVVSELTDLKKRG</sequence>
<accession>A0ABT2T9B6</accession>
<comment type="caution">
    <text evidence="1">The sequence shown here is derived from an EMBL/GenBank/DDBJ whole genome shotgun (WGS) entry which is preliminary data.</text>
</comment>
<gene>
    <name evidence="1" type="ORF">OCV51_04175</name>
</gene>
<organism evidence="1 2">
    <name type="scientific">Faecalicatena acetigenes</name>
    <dbReference type="NCBI Taxonomy" id="2981790"/>
    <lineage>
        <taxon>Bacteria</taxon>
        <taxon>Bacillati</taxon>
        <taxon>Bacillota</taxon>
        <taxon>Clostridia</taxon>
        <taxon>Lachnospirales</taxon>
        <taxon>Lachnospiraceae</taxon>
        <taxon>Faecalicatena</taxon>
    </lineage>
</organism>
<protein>
    <submittedName>
        <fullName evidence="1">AroM family protein</fullName>
    </submittedName>
</protein>
<dbReference type="NCBIfam" id="NF007788">
    <property type="entry name" value="PRK10481.1"/>
    <property type="match status" value="1"/>
</dbReference>